<dbReference type="InterPro" id="IPR011009">
    <property type="entry name" value="Kinase-like_dom_sf"/>
</dbReference>
<feature type="compositionally biased region" description="Polar residues" evidence="1">
    <location>
        <begin position="1"/>
        <end position="16"/>
    </location>
</feature>
<sequence>MMNLCSQASSTRSPLDNQVDGPAAEDVPVPSVVYFDQFPSNHLTQIICEPQATTSDQAIYKQLAPDILKSLTTTIDQAFSEVITSTMICAEIVAILANHGCTDLTASIDESNCSKYPVANGGLGDVFSGRLRDGSSVAIKVIRVYHDQSQSARVYHKRAAREIYAWSKCEHPNVVKLKGLAVFHDCLAMISPWEENGNLLYYLSKHPNADRCHLSTSICAGLVYLHDNDIVHGDLKGANVLISGDGTPMLMDFGNASLKDATLQFTHTTTAPNLSVRWAPPEILNGTSTYTTAGDVYALGMVSPVLSDHIPLLIYQEALTSQVPFADKKDISLPLLITSHKLLPMRPEETIPKGSTHGDTLWAILTSCWSYDPQDRPSARVVWEDMKPIKAETLKATL</sequence>
<organism evidence="3 4">
    <name type="scientific">Rhizoctonia solani</name>
    <dbReference type="NCBI Taxonomy" id="456999"/>
    <lineage>
        <taxon>Eukaryota</taxon>
        <taxon>Fungi</taxon>
        <taxon>Dikarya</taxon>
        <taxon>Basidiomycota</taxon>
        <taxon>Agaricomycotina</taxon>
        <taxon>Agaricomycetes</taxon>
        <taxon>Cantharellales</taxon>
        <taxon>Ceratobasidiaceae</taxon>
        <taxon>Rhizoctonia</taxon>
    </lineage>
</organism>
<evidence type="ECO:0000313" key="4">
    <source>
        <dbReference type="Proteomes" id="UP000663861"/>
    </source>
</evidence>
<dbReference type="GO" id="GO:0005524">
    <property type="term" value="F:ATP binding"/>
    <property type="evidence" value="ECO:0007669"/>
    <property type="project" value="InterPro"/>
</dbReference>
<dbReference type="PANTHER" id="PTHR44329">
    <property type="entry name" value="SERINE/THREONINE-PROTEIN KINASE TNNI3K-RELATED"/>
    <property type="match status" value="1"/>
</dbReference>
<dbReference type="InterPro" id="IPR051681">
    <property type="entry name" value="Ser/Thr_Kinases-Pseudokinases"/>
</dbReference>
<dbReference type="PROSITE" id="PS50011">
    <property type="entry name" value="PROTEIN_KINASE_DOM"/>
    <property type="match status" value="1"/>
</dbReference>
<dbReference type="Proteomes" id="UP000663861">
    <property type="component" value="Unassembled WGS sequence"/>
</dbReference>
<dbReference type="GO" id="GO:0004674">
    <property type="term" value="F:protein serine/threonine kinase activity"/>
    <property type="evidence" value="ECO:0007669"/>
    <property type="project" value="TreeGrafter"/>
</dbReference>
<dbReference type="AlphaFoldDB" id="A0A8H3CBH1"/>
<dbReference type="Pfam" id="PF00069">
    <property type="entry name" value="Pkinase"/>
    <property type="match status" value="1"/>
</dbReference>
<protein>
    <recommendedName>
        <fullName evidence="2">Protein kinase domain-containing protein</fullName>
    </recommendedName>
</protein>
<dbReference type="Gene3D" id="1.10.510.10">
    <property type="entry name" value="Transferase(Phosphotransferase) domain 1"/>
    <property type="match status" value="1"/>
</dbReference>
<feature type="domain" description="Protein kinase" evidence="2">
    <location>
        <begin position="112"/>
        <end position="394"/>
    </location>
</feature>
<dbReference type="InterPro" id="IPR008271">
    <property type="entry name" value="Ser/Thr_kinase_AS"/>
</dbReference>
<dbReference type="PANTHER" id="PTHR44329:SF214">
    <property type="entry name" value="PROTEIN KINASE DOMAIN-CONTAINING PROTEIN"/>
    <property type="match status" value="1"/>
</dbReference>
<dbReference type="InterPro" id="IPR000719">
    <property type="entry name" value="Prot_kinase_dom"/>
</dbReference>
<dbReference type="PROSITE" id="PS00108">
    <property type="entry name" value="PROTEIN_KINASE_ST"/>
    <property type="match status" value="1"/>
</dbReference>
<evidence type="ECO:0000259" key="2">
    <source>
        <dbReference type="PROSITE" id="PS50011"/>
    </source>
</evidence>
<name>A0A8H3CBH1_9AGAM</name>
<comment type="caution">
    <text evidence="3">The sequence shown here is derived from an EMBL/GenBank/DDBJ whole genome shotgun (WGS) entry which is preliminary data.</text>
</comment>
<evidence type="ECO:0000256" key="1">
    <source>
        <dbReference type="SAM" id="MobiDB-lite"/>
    </source>
</evidence>
<proteinExistence type="predicted"/>
<reference evidence="3" key="1">
    <citation type="submission" date="2021-01" db="EMBL/GenBank/DDBJ databases">
        <authorList>
            <person name="Kaushik A."/>
        </authorList>
    </citation>
    <scope>NUCLEOTIDE SEQUENCE</scope>
    <source>
        <strain evidence="3">AG4-RS23</strain>
    </source>
</reference>
<dbReference type="SMART" id="SM00220">
    <property type="entry name" value="S_TKc"/>
    <property type="match status" value="1"/>
</dbReference>
<dbReference type="EMBL" id="CAJMWY010002021">
    <property type="protein sequence ID" value="CAE6480153.1"/>
    <property type="molecule type" value="Genomic_DNA"/>
</dbReference>
<feature type="region of interest" description="Disordered" evidence="1">
    <location>
        <begin position="1"/>
        <end position="22"/>
    </location>
</feature>
<evidence type="ECO:0000313" key="3">
    <source>
        <dbReference type="EMBL" id="CAE6480153.1"/>
    </source>
</evidence>
<gene>
    <name evidence="3" type="ORF">RDB_LOCUS97030</name>
</gene>
<accession>A0A8H3CBH1</accession>
<dbReference type="SUPFAM" id="SSF56112">
    <property type="entry name" value="Protein kinase-like (PK-like)"/>
    <property type="match status" value="1"/>
</dbReference>